<gene>
    <name evidence="1" type="ORF">KPSA1_06722</name>
</gene>
<accession>A0A2V0QJV3</accession>
<dbReference type="Proteomes" id="UP000247480">
    <property type="component" value="Unassembled WGS sequence"/>
</dbReference>
<dbReference type="EMBL" id="BGJZ01000345">
    <property type="protein sequence ID" value="GBH13239.1"/>
    <property type="molecule type" value="Genomic_DNA"/>
</dbReference>
<protein>
    <submittedName>
        <fullName evidence="1">C-di-GMP-specific phosphodiesterase class I</fullName>
    </submittedName>
</protein>
<reference evidence="1 2" key="1">
    <citation type="submission" date="2018-04" db="EMBL/GenBank/DDBJ databases">
        <title>Draft genome sequence of Pseudomonas syringae pv. actinidiae biovar 1 strains isolated from kiwifruit in Kagawa prefecture.</title>
        <authorList>
            <person name="Tabuchi M."/>
            <person name="Saito M."/>
            <person name="Fujiwara S."/>
            <person name="Sasa N."/>
            <person name="Akimitsu K."/>
            <person name="Gomi K."/>
            <person name="Konishi-Sugita S."/>
            <person name="Hamano K."/>
            <person name="Kataoka I."/>
        </authorList>
    </citation>
    <scope>NUCLEOTIDE SEQUENCE [LARGE SCALE GENOMIC DNA]</scope>
    <source>
        <strain evidence="1 2">MAFF212206</strain>
    </source>
</reference>
<evidence type="ECO:0000313" key="2">
    <source>
        <dbReference type="Proteomes" id="UP000247480"/>
    </source>
</evidence>
<dbReference type="AlphaFoldDB" id="A0A2V0QJV3"/>
<evidence type="ECO:0000313" key="1">
    <source>
        <dbReference type="EMBL" id="GBH13239.1"/>
    </source>
</evidence>
<name>A0A2V0QJV3_PSESF</name>
<organism evidence="1 2">
    <name type="scientific">Pseudomonas syringae pv. actinidiae</name>
    <dbReference type="NCBI Taxonomy" id="103796"/>
    <lineage>
        <taxon>Bacteria</taxon>
        <taxon>Pseudomonadati</taxon>
        <taxon>Pseudomonadota</taxon>
        <taxon>Gammaproteobacteria</taxon>
        <taxon>Pseudomonadales</taxon>
        <taxon>Pseudomonadaceae</taxon>
        <taxon>Pseudomonas</taxon>
        <taxon>Pseudomonas syringae</taxon>
    </lineage>
</organism>
<comment type="caution">
    <text evidence="1">The sequence shown here is derived from an EMBL/GenBank/DDBJ whole genome shotgun (WGS) entry which is preliminary data.</text>
</comment>
<proteinExistence type="predicted"/>
<sequence>MMPTVLPRNLSIVYLHDLFGSHGWDRSVSRSFLIFLHLVTTVRIGENPIKLFPFSSTHNPC</sequence>